<dbReference type="AlphaFoldDB" id="A0A7W8B4B8"/>
<name>A0A7W8B4B8_STRST</name>
<evidence type="ECO:0000313" key="2">
    <source>
        <dbReference type="Proteomes" id="UP000549009"/>
    </source>
</evidence>
<protein>
    <submittedName>
        <fullName evidence="1">Uncharacterized protein</fullName>
    </submittedName>
</protein>
<reference evidence="1 2" key="1">
    <citation type="submission" date="2020-08" db="EMBL/GenBank/DDBJ databases">
        <title>Genomic Encyclopedia of Type Strains, Phase III (KMG-III): the genomes of soil and plant-associated and newly described type strains.</title>
        <authorList>
            <person name="Whitman W."/>
        </authorList>
    </citation>
    <scope>NUCLEOTIDE SEQUENCE [LARGE SCALE GENOMIC DNA]</scope>
    <source>
        <strain evidence="1 2">CECT 3146</strain>
    </source>
</reference>
<organism evidence="1 2">
    <name type="scientific">Streptomyces spectabilis</name>
    <dbReference type="NCBI Taxonomy" id="68270"/>
    <lineage>
        <taxon>Bacteria</taxon>
        <taxon>Bacillati</taxon>
        <taxon>Actinomycetota</taxon>
        <taxon>Actinomycetes</taxon>
        <taxon>Kitasatosporales</taxon>
        <taxon>Streptomycetaceae</taxon>
        <taxon>Streptomyces</taxon>
    </lineage>
</organism>
<evidence type="ECO:0000313" key="1">
    <source>
        <dbReference type="EMBL" id="MBB5109697.1"/>
    </source>
</evidence>
<gene>
    <name evidence="1" type="ORF">FHS40_008827</name>
</gene>
<keyword evidence="2" id="KW-1185">Reference proteome</keyword>
<accession>A0A7W8B4B8</accession>
<dbReference type="Proteomes" id="UP000549009">
    <property type="component" value="Unassembled WGS sequence"/>
</dbReference>
<comment type="caution">
    <text evidence="1">The sequence shown here is derived from an EMBL/GenBank/DDBJ whole genome shotgun (WGS) entry which is preliminary data.</text>
</comment>
<proteinExistence type="predicted"/>
<dbReference type="EMBL" id="JACHJD010000035">
    <property type="protein sequence ID" value="MBB5109697.1"/>
    <property type="molecule type" value="Genomic_DNA"/>
</dbReference>
<dbReference type="RefSeq" id="WP_184926664.1">
    <property type="nucleotide sequence ID" value="NZ_BMSQ01000071.1"/>
</dbReference>
<sequence length="98" mass="11009">MAEYQHVQFAVDAPLSDAQLAQVRALTTRARLTRHSLINTYSWGNFKGDPQHLIDQQNARDAFTAGCARFLGLHRTKKALLRELRAAAPRLAGLTPRR</sequence>